<feature type="region of interest" description="Disordered" evidence="1">
    <location>
        <begin position="20"/>
        <end position="192"/>
    </location>
</feature>
<comment type="caution">
    <text evidence="3">The sequence shown here is derived from an EMBL/GenBank/DDBJ whole genome shotgun (WGS) entry which is preliminary data.</text>
</comment>
<dbReference type="PROSITE" id="PS50076">
    <property type="entry name" value="DNAJ_2"/>
    <property type="match status" value="1"/>
</dbReference>
<protein>
    <recommendedName>
        <fullName evidence="2">J domain-containing protein</fullName>
    </recommendedName>
</protein>
<dbReference type="GO" id="GO:0072318">
    <property type="term" value="P:clathrin coat disassembly"/>
    <property type="evidence" value="ECO:0007669"/>
    <property type="project" value="TreeGrafter"/>
</dbReference>
<dbReference type="OrthoDB" id="1717591at2759"/>
<dbReference type="InterPro" id="IPR036869">
    <property type="entry name" value="J_dom_sf"/>
</dbReference>
<name>A0A2T7NR29_POMCA</name>
<dbReference type="GO" id="GO:0005737">
    <property type="term" value="C:cytoplasm"/>
    <property type="evidence" value="ECO:0007669"/>
    <property type="project" value="TreeGrafter"/>
</dbReference>
<dbReference type="PANTHER" id="PTHR23172">
    <property type="entry name" value="AUXILIN/CYCLIN G-ASSOCIATED KINASE-RELATED"/>
    <property type="match status" value="1"/>
</dbReference>
<dbReference type="PANTHER" id="PTHR23172:SF19">
    <property type="entry name" value="J DOMAIN-CONTAINING PROTEIN"/>
    <property type="match status" value="1"/>
</dbReference>
<dbReference type="CDD" id="cd06257">
    <property type="entry name" value="DnaJ"/>
    <property type="match status" value="1"/>
</dbReference>
<organism evidence="3 4">
    <name type="scientific">Pomacea canaliculata</name>
    <name type="common">Golden apple snail</name>
    <dbReference type="NCBI Taxonomy" id="400727"/>
    <lineage>
        <taxon>Eukaryota</taxon>
        <taxon>Metazoa</taxon>
        <taxon>Spiralia</taxon>
        <taxon>Lophotrochozoa</taxon>
        <taxon>Mollusca</taxon>
        <taxon>Gastropoda</taxon>
        <taxon>Caenogastropoda</taxon>
        <taxon>Architaenioglossa</taxon>
        <taxon>Ampullarioidea</taxon>
        <taxon>Ampullariidae</taxon>
        <taxon>Pomacea</taxon>
    </lineage>
</organism>
<dbReference type="STRING" id="400727.A0A2T7NR29"/>
<feature type="compositionally biased region" description="Low complexity" evidence="1">
    <location>
        <begin position="126"/>
        <end position="148"/>
    </location>
</feature>
<accession>A0A2T7NR29</accession>
<dbReference type="InterPro" id="IPR001623">
    <property type="entry name" value="DnaJ_domain"/>
</dbReference>
<dbReference type="Pfam" id="PF00226">
    <property type="entry name" value="DnaJ"/>
    <property type="match status" value="1"/>
</dbReference>
<keyword evidence="4" id="KW-1185">Reference proteome</keyword>
<gene>
    <name evidence="3" type="ORF">C0Q70_16889</name>
</gene>
<dbReference type="EMBL" id="PZQS01000010">
    <property type="protein sequence ID" value="PVD23616.1"/>
    <property type="molecule type" value="Genomic_DNA"/>
</dbReference>
<dbReference type="Gene3D" id="1.10.287.110">
    <property type="entry name" value="DnaJ domain"/>
    <property type="match status" value="1"/>
</dbReference>
<dbReference type="AlphaFoldDB" id="A0A2T7NR29"/>
<evidence type="ECO:0000259" key="2">
    <source>
        <dbReference type="PROSITE" id="PS50076"/>
    </source>
</evidence>
<evidence type="ECO:0000256" key="1">
    <source>
        <dbReference type="SAM" id="MobiDB-lite"/>
    </source>
</evidence>
<dbReference type="GO" id="GO:0030276">
    <property type="term" value="F:clathrin binding"/>
    <property type="evidence" value="ECO:0007669"/>
    <property type="project" value="TreeGrafter"/>
</dbReference>
<dbReference type="Proteomes" id="UP000245119">
    <property type="component" value="Linkage Group LG10"/>
</dbReference>
<dbReference type="GO" id="GO:0072583">
    <property type="term" value="P:clathrin-dependent endocytosis"/>
    <property type="evidence" value="ECO:0007669"/>
    <property type="project" value="TreeGrafter"/>
</dbReference>
<evidence type="ECO:0000313" key="3">
    <source>
        <dbReference type="EMBL" id="PVD23616.1"/>
    </source>
</evidence>
<feature type="domain" description="J" evidence="2">
    <location>
        <begin position="259"/>
        <end position="324"/>
    </location>
</feature>
<dbReference type="SMART" id="SM00271">
    <property type="entry name" value="DnaJ"/>
    <property type="match status" value="1"/>
</dbReference>
<dbReference type="SUPFAM" id="SSF46565">
    <property type="entry name" value="Chaperone J-domain"/>
    <property type="match status" value="1"/>
</dbReference>
<reference evidence="3 4" key="1">
    <citation type="submission" date="2018-04" db="EMBL/GenBank/DDBJ databases">
        <title>The genome of golden apple snail Pomacea canaliculata provides insight into stress tolerance and invasive adaptation.</title>
        <authorList>
            <person name="Liu C."/>
            <person name="Liu B."/>
            <person name="Ren Y."/>
            <person name="Zhang Y."/>
            <person name="Wang H."/>
            <person name="Li S."/>
            <person name="Jiang F."/>
            <person name="Yin L."/>
            <person name="Zhang G."/>
            <person name="Qian W."/>
            <person name="Fan W."/>
        </authorList>
    </citation>
    <scope>NUCLEOTIDE SEQUENCE [LARGE SCALE GENOMIC DNA]</scope>
    <source>
        <strain evidence="3">SZHN2017</strain>
        <tissue evidence="3">Muscle</tissue>
    </source>
</reference>
<evidence type="ECO:0000313" key="4">
    <source>
        <dbReference type="Proteomes" id="UP000245119"/>
    </source>
</evidence>
<proteinExistence type="predicted"/>
<sequence length="324" mass="35288">MESGKDDEEVNLFGSWNASNIQQSGGANSNIFRQQNSGSPSLVPMGMHKSASTGSGMNMGLDSSLLSPAGRGMTSSQSQSSSLAGLGPVPKSDPFAELSGLGKTSFKGASVPKPQQPPQTRPSVNQPAQGRTQGAPGQQQQQPQQQRPNYNVSGFSSPGPHKATAGGSVIGSREERGLRRNFGPRPKVSENDFKDLLGQHSFTSKKDAEPKTIADMRRKQLEEDTDPDKLKVMEWTQGKEKNIRALLCSMHKVLWDGETRWKPVGMHDLVSADQVKKVYRKAVLSVHPDKLTGNPHEGLAKMIFMELNDAWAKFEDEGMKSLYQ</sequence>
<dbReference type="GO" id="GO:0031982">
    <property type="term" value="C:vesicle"/>
    <property type="evidence" value="ECO:0007669"/>
    <property type="project" value="TreeGrafter"/>
</dbReference>
<feature type="compositionally biased region" description="Polar residues" evidence="1">
    <location>
        <begin position="20"/>
        <end position="40"/>
    </location>
</feature>
<dbReference type="FunFam" id="1.10.287.110:FF:000002">
    <property type="entry name" value="putative tyrosine-protein phosphatase auxilin isoform X2"/>
    <property type="match status" value="1"/>
</dbReference>